<dbReference type="PRINTS" id="PR00455">
    <property type="entry name" value="HTHTETR"/>
</dbReference>
<organism evidence="8">
    <name type="scientific">uncultured Phycisphaerae bacterium</name>
    <dbReference type="NCBI Taxonomy" id="904963"/>
    <lineage>
        <taxon>Bacteria</taxon>
        <taxon>Pseudomonadati</taxon>
        <taxon>Planctomycetota</taxon>
        <taxon>Phycisphaerae</taxon>
        <taxon>environmental samples</taxon>
    </lineage>
</organism>
<dbReference type="PANTHER" id="PTHR30055:SF151">
    <property type="entry name" value="TRANSCRIPTIONAL REGULATORY PROTEIN"/>
    <property type="match status" value="1"/>
</dbReference>
<evidence type="ECO:0000256" key="3">
    <source>
        <dbReference type="ARBA" id="ARBA00023015"/>
    </source>
</evidence>
<dbReference type="Pfam" id="PF00440">
    <property type="entry name" value="TetR_N"/>
    <property type="match status" value="1"/>
</dbReference>
<comment type="function">
    <text evidence="1">TetR is the repressor of the tetracycline resistance element; its N-terminal region forms a helix-turn-helix structure and binds DNA. Binding of tetracycline to TetR reduces the repressor affinity for the tetracycline resistance gene (tetA) promoter operator sites.</text>
</comment>
<evidence type="ECO:0000256" key="2">
    <source>
        <dbReference type="ARBA" id="ARBA00022491"/>
    </source>
</evidence>
<dbReference type="AlphaFoldDB" id="A0A6J4P4V0"/>
<evidence type="ECO:0000256" key="1">
    <source>
        <dbReference type="ARBA" id="ARBA00002856"/>
    </source>
</evidence>
<proteinExistence type="predicted"/>
<evidence type="ECO:0000256" key="5">
    <source>
        <dbReference type="ARBA" id="ARBA00023163"/>
    </source>
</evidence>
<dbReference type="InterPro" id="IPR003012">
    <property type="entry name" value="Tet_transcr_reg_TetR"/>
</dbReference>
<keyword evidence="4 6" id="KW-0238">DNA-binding</keyword>
<dbReference type="InterPro" id="IPR004111">
    <property type="entry name" value="Repressor_TetR_C"/>
</dbReference>
<dbReference type="GO" id="GO:0003700">
    <property type="term" value="F:DNA-binding transcription factor activity"/>
    <property type="evidence" value="ECO:0007669"/>
    <property type="project" value="TreeGrafter"/>
</dbReference>
<dbReference type="Gene3D" id="1.10.10.60">
    <property type="entry name" value="Homeodomain-like"/>
    <property type="match status" value="1"/>
</dbReference>
<feature type="DNA-binding region" description="H-T-H motif" evidence="6">
    <location>
        <begin position="39"/>
        <end position="58"/>
    </location>
</feature>
<keyword evidence="2" id="KW-0678">Repressor</keyword>
<protein>
    <submittedName>
        <fullName evidence="8">Transcriptional regulator, AcrR family</fullName>
    </submittedName>
</protein>
<dbReference type="PANTHER" id="PTHR30055">
    <property type="entry name" value="HTH-TYPE TRANSCRIPTIONAL REGULATOR RUTR"/>
    <property type="match status" value="1"/>
</dbReference>
<accession>A0A6J4P4V0</accession>
<dbReference type="EMBL" id="CADCUQ010000412">
    <property type="protein sequence ID" value="CAA9402743.1"/>
    <property type="molecule type" value="Genomic_DNA"/>
</dbReference>
<dbReference type="SUPFAM" id="SSF48498">
    <property type="entry name" value="Tetracyclin repressor-like, C-terminal domain"/>
    <property type="match status" value="1"/>
</dbReference>
<dbReference type="InterPro" id="IPR001647">
    <property type="entry name" value="HTH_TetR"/>
</dbReference>
<feature type="domain" description="HTH tetR-type" evidence="7">
    <location>
        <begin position="16"/>
        <end position="76"/>
    </location>
</feature>
<keyword evidence="3" id="KW-0805">Transcription regulation</keyword>
<keyword evidence="5" id="KW-0804">Transcription</keyword>
<dbReference type="InterPro" id="IPR009057">
    <property type="entry name" value="Homeodomain-like_sf"/>
</dbReference>
<dbReference type="InterPro" id="IPR036271">
    <property type="entry name" value="Tet_transcr_reg_TetR-rel_C_sf"/>
</dbReference>
<evidence type="ECO:0000259" key="7">
    <source>
        <dbReference type="PROSITE" id="PS50977"/>
    </source>
</evidence>
<evidence type="ECO:0000313" key="8">
    <source>
        <dbReference type="EMBL" id="CAA9402743.1"/>
    </source>
</evidence>
<evidence type="ECO:0000256" key="6">
    <source>
        <dbReference type="PROSITE-ProRule" id="PRU00335"/>
    </source>
</evidence>
<dbReference type="SUPFAM" id="SSF46689">
    <property type="entry name" value="Homeodomain-like"/>
    <property type="match status" value="1"/>
</dbReference>
<evidence type="ECO:0000256" key="4">
    <source>
        <dbReference type="ARBA" id="ARBA00023125"/>
    </source>
</evidence>
<dbReference type="Gene3D" id="1.10.357.10">
    <property type="entry name" value="Tetracycline Repressor, domain 2"/>
    <property type="match status" value="1"/>
</dbReference>
<gene>
    <name evidence="8" type="ORF">AVDCRST_MAG64-1806</name>
</gene>
<dbReference type="PRINTS" id="PR00400">
    <property type="entry name" value="TETREPRESSOR"/>
</dbReference>
<dbReference type="GO" id="GO:0000976">
    <property type="term" value="F:transcription cis-regulatory region binding"/>
    <property type="evidence" value="ECO:0007669"/>
    <property type="project" value="TreeGrafter"/>
</dbReference>
<reference evidence="8" key="1">
    <citation type="submission" date="2020-02" db="EMBL/GenBank/DDBJ databases">
        <authorList>
            <person name="Meier V. D."/>
        </authorList>
    </citation>
    <scope>NUCLEOTIDE SEQUENCE</scope>
    <source>
        <strain evidence="8">AVDCRST_MAG64</strain>
    </source>
</reference>
<dbReference type="GO" id="GO:0046677">
    <property type="term" value="P:response to antibiotic"/>
    <property type="evidence" value="ECO:0007669"/>
    <property type="project" value="InterPro"/>
</dbReference>
<dbReference type="Pfam" id="PF02909">
    <property type="entry name" value="TetR_C_1"/>
    <property type="match status" value="1"/>
</dbReference>
<sequence length="224" mass="24369">MSSVPAAERSPSARPALSRDRILRAAVALADREGLDALSMRRLGAELGVEAMSLYHHVANKQALLDGIVEWVVDSMDTSGMLEPGPWQERLKDGFRAYRRLAHAHPAVFPLVGRRPVRTLAALRPVELALGLLHDAGCPPGAALRAFRTLSHFAYGHALSEIRGMAMDSASQATEPEVLEAQAKQFPNLTRVMLEAASSDHNAEFEESLDVIIAGLVTTYRLKT</sequence>
<dbReference type="InterPro" id="IPR050109">
    <property type="entry name" value="HTH-type_TetR-like_transc_reg"/>
</dbReference>
<name>A0A6J4P4V0_9BACT</name>
<dbReference type="PROSITE" id="PS50977">
    <property type="entry name" value="HTH_TETR_2"/>
    <property type="match status" value="1"/>
</dbReference>
<dbReference type="GO" id="GO:0045892">
    <property type="term" value="P:negative regulation of DNA-templated transcription"/>
    <property type="evidence" value="ECO:0007669"/>
    <property type="project" value="InterPro"/>
</dbReference>